<dbReference type="InterPro" id="IPR034016">
    <property type="entry name" value="M1_APN-typ"/>
</dbReference>
<dbReference type="Pfam" id="PF11838">
    <property type="entry name" value="ERAP1_C"/>
    <property type="match status" value="1"/>
</dbReference>
<evidence type="ECO:0000259" key="12">
    <source>
        <dbReference type="Pfam" id="PF01433"/>
    </source>
</evidence>
<dbReference type="Pfam" id="PF17900">
    <property type="entry name" value="Peptidase_M1_N"/>
    <property type="match status" value="1"/>
</dbReference>
<dbReference type="InterPro" id="IPR024571">
    <property type="entry name" value="ERAP1-like_C_dom"/>
</dbReference>
<dbReference type="InterPro" id="IPR014782">
    <property type="entry name" value="Peptidase_M1_dom"/>
</dbReference>
<dbReference type="EMBL" id="MCGO01000003">
    <property type="protein sequence ID" value="ORY52348.1"/>
    <property type="molecule type" value="Genomic_DNA"/>
</dbReference>
<evidence type="ECO:0000256" key="2">
    <source>
        <dbReference type="ARBA" id="ARBA00022438"/>
    </source>
</evidence>
<dbReference type="PRINTS" id="PR00756">
    <property type="entry name" value="ALADIPTASE"/>
</dbReference>
<keyword evidence="3 11" id="KW-0645">Protease</keyword>
<dbReference type="PANTHER" id="PTHR11533">
    <property type="entry name" value="PROTEASE M1 ZINC METALLOPROTEASE"/>
    <property type="match status" value="1"/>
</dbReference>
<dbReference type="InterPro" id="IPR027268">
    <property type="entry name" value="Peptidase_M4/M1_CTD_sf"/>
</dbReference>
<dbReference type="Pfam" id="PF01433">
    <property type="entry name" value="Peptidase_M1"/>
    <property type="match status" value="1"/>
</dbReference>
<feature type="domain" description="ERAP1-like C-terminal" evidence="13">
    <location>
        <begin position="570"/>
        <end position="881"/>
    </location>
</feature>
<dbReference type="SUPFAM" id="SSF63737">
    <property type="entry name" value="Leukotriene A4 hydrolase N-terminal domain"/>
    <property type="match status" value="1"/>
</dbReference>
<keyword evidence="2 11" id="KW-0031">Aminopeptidase</keyword>
<dbReference type="EC" id="3.4.11.-" evidence="11"/>
<dbReference type="Gene3D" id="1.10.390.10">
    <property type="entry name" value="Neutral Protease Domain 2"/>
    <property type="match status" value="1"/>
</dbReference>
<proteinExistence type="inferred from homology"/>
<dbReference type="InterPro" id="IPR045357">
    <property type="entry name" value="Aminopeptidase_N-like_N"/>
</dbReference>
<dbReference type="InterPro" id="IPR001930">
    <property type="entry name" value="Peptidase_M1"/>
</dbReference>
<dbReference type="GO" id="GO:0016020">
    <property type="term" value="C:membrane"/>
    <property type="evidence" value="ECO:0007669"/>
    <property type="project" value="TreeGrafter"/>
</dbReference>
<dbReference type="GO" id="GO:0006508">
    <property type="term" value="P:proteolysis"/>
    <property type="evidence" value="ECO:0007669"/>
    <property type="project" value="UniProtKB-KW"/>
</dbReference>
<feature type="active site" description="Proton acceptor" evidence="8">
    <location>
        <position position="339"/>
    </location>
</feature>
<evidence type="ECO:0000256" key="7">
    <source>
        <dbReference type="ARBA" id="ARBA00023049"/>
    </source>
</evidence>
<dbReference type="PANTHER" id="PTHR11533:SF174">
    <property type="entry name" value="PUROMYCIN-SENSITIVE AMINOPEPTIDASE-RELATED"/>
    <property type="match status" value="1"/>
</dbReference>
<feature type="binding site" evidence="9">
    <location>
        <position position="338"/>
    </location>
    <ligand>
        <name>Zn(2+)</name>
        <dbReference type="ChEBI" id="CHEBI:29105"/>
        <note>catalytic</note>
    </ligand>
</feature>
<keyword evidence="6 9" id="KW-0862">Zinc</keyword>
<keyword evidence="4 9" id="KW-0479">Metal-binding</keyword>
<dbReference type="SUPFAM" id="SSF55486">
    <property type="entry name" value="Metalloproteases ('zincins'), catalytic domain"/>
    <property type="match status" value="1"/>
</dbReference>
<feature type="domain" description="Aminopeptidase N-like N-terminal" evidence="14">
    <location>
        <begin position="34"/>
        <end position="225"/>
    </location>
</feature>
<evidence type="ECO:0000256" key="3">
    <source>
        <dbReference type="ARBA" id="ARBA00022670"/>
    </source>
</evidence>
<dbReference type="GO" id="GO:0042277">
    <property type="term" value="F:peptide binding"/>
    <property type="evidence" value="ECO:0007669"/>
    <property type="project" value="TreeGrafter"/>
</dbReference>
<dbReference type="Gene3D" id="1.25.50.20">
    <property type="match status" value="1"/>
</dbReference>
<comment type="similarity">
    <text evidence="1 11">Belongs to the peptidase M1 family.</text>
</comment>
<feature type="site" description="Transition state stabilizer" evidence="10">
    <location>
        <position position="424"/>
    </location>
</feature>
<dbReference type="OrthoDB" id="10031169at2759"/>
<dbReference type="AlphaFoldDB" id="A0A1Y2CZ89"/>
<feature type="domain" description="Peptidase M1 membrane alanine aminopeptidase" evidence="12">
    <location>
        <begin position="267"/>
        <end position="483"/>
    </location>
</feature>
<evidence type="ECO:0000256" key="8">
    <source>
        <dbReference type="PIRSR" id="PIRSR634016-1"/>
    </source>
</evidence>
<gene>
    <name evidence="15" type="ORF">BCR33DRAFT_675324</name>
</gene>
<evidence type="ECO:0000256" key="10">
    <source>
        <dbReference type="PIRSR" id="PIRSR634016-4"/>
    </source>
</evidence>
<feature type="binding site" evidence="9">
    <location>
        <position position="361"/>
    </location>
    <ligand>
        <name>Zn(2+)</name>
        <dbReference type="ChEBI" id="CHEBI:29105"/>
        <note>catalytic</note>
    </ligand>
</feature>
<dbReference type="GO" id="GO:0008270">
    <property type="term" value="F:zinc ion binding"/>
    <property type="evidence" value="ECO:0007669"/>
    <property type="project" value="UniProtKB-UniRule"/>
</dbReference>
<feature type="binding site" evidence="9">
    <location>
        <position position="342"/>
    </location>
    <ligand>
        <name>Zn(2+)</name>
        <dbReference type="ChEBI" id="CHEBI:29105"/>
        <note>catalytic</note>
    </ligand>
</feature>
<evidence type="ECO:0000256" key="6">
    <source>
        <dbReference type="ARBA" id="ARBA00022833"/>
    </source>
</evidence>
<evidence type="ECO:0000256" key="9">
    <source>
        <dbReference type="PIRSR" id="PIRSR634016-3"/>
    </source>
</evidence>
<comment type="caution">
    <text evidence="15">The sequence shown here is derived from an EMBL/GenBank/DDBJ whole genome shotgun (WGS) entry which is preliminary data.</text>
</comment>
<comment type="cofactor">
    <cofactor evidence="9 11">
        <name>Zn(2+)</name>
        <dbReference type="ChEBI" id="CHEBI:29105"/>
    </cofactor>
    <text evidence="9 11">Binds 1 zinc ion per subunit.</text>
</comment>
<dbReference type="InterPro" id="IPR050344">
    <property type="entry name" value="Peptidase_M1_aminopeptidases"/>
</dbReference>
<evidence type="ECO:0000256" key="5">
    <source>
        <dbReference type="ARBA" id="ARBA00022801"/>
    </source>
</evidence>
<keyword evidence="5 11" id="KW-0378">Hydrolase</keyword>
<evidence type="ECO:0000313" key="16">
    <source>
        <dbReference type="Proteomes" id="UP000193642"/>
    </source>
</evidence>
<evidence type="ECO:0000259" key="13">
    <source>
        <dbReference type="Pfam" id="PF11838"/>
    </source>
</evidence>
<reference evidence="15 16" key="1">
    <citation type="submission" date="2016-07" db="EMBL/GenBank/DDBJ databases">
        <title>Pervasive Adenine N6-methylation of Active Genes in Fungi.</title>
        <authorList>
            <consortium name="DOE Joint Genome Institute"/>
            <person name="Mondo S.J."/>
            <person name="Dannebaum R.O."/>
            <person name="Kuo R.C."/>
            <person name="Labutti K."/>
            <person name="Haridas S."/>
            <person name="Kuo A."/>
            <person name="Salamov A."/>
            <person name="Ahrendt S.R."/>
            <person name="Lipzen A."/>
            <person name="Sullivan W."/>
            <person name="Andreopoulos W.B."/>
            <person name="Clum A."/>
            <person name="Lindquist E."/>
            <person name="Daum C."/>
            <person name="Ramamoorthy G.K."/>
            <person name="Gryganskyi A."/>
            <person name="Culley D."/>
            <person name="Magnuson J.K."/>
            <person name="James T.Y."/>
            <person name="O'Malley M.A."/>
            <person name="Stajich J.E."/>
            <person name="Spatafora J.W."/>
            <person name="Visel A."/>
            <person name="Grigoriev I.V."/>
        </authorList>
    </citation>
    <scope>NUCLEOTIDE SEQUENCE [LARGE SCALE GENOMIC DNA]</scope>
    <source>
        <strain evidence="15 16">JEL800</strain>
    </source>
</reference>
<dbReference type="FunFam" id="1.10.390.10:FF:000001">
    <property type="entry name" value="Aminopeptidase"/>
    <property type="match status" value="1"/>
</dbReference>
<dbReference type="GO" id="GO:0005615">
    <property type="term" value="C:extracellular space"/>
    <property type="evidence" value="ECO:0007669"/>
    <property type="project" value="TreeGrafter"/>
</dbReference>
<protein>
    <recommendedName>
        <fullName evidence="11">Aminopeptidase</fullName>
        <ecNumber evidence="11">3.4.11.-</ecNumber>
    </recommendedName>
</protein>
<dbReference type="Proteomes" id="UP000193642">
    <property type="component" value="Unassembled WGS sequence"/>
</dbReference>
<dbReference type="Gene3D" id="2.60.40.1910">
    <property type="match status" value="1"/>
</dbReference>
<dbReference type="CDD" id="cd09601">
    <property type="entry name" value="M1_APN-Q_like"/>
    <property type="match status" value="1"/>
</dbReference>
<evidence type="ECO:0000256" key="4">
    <source>
        <dbReference type="ARBA" id="ARBA00022723"/>
    </source>
</evidence>
<dbReference type="GO" id="GO:0043171">
    <property type="term" value="P:peptide catabolic process"/>
    <property type="evidence" value="ECO:0007669"/>
    <property type="project" value="TreeGrafter"/>
</dbReference>
<dbReference type="GO" id="GO:0005737">
    <property type="term" value="C:cytoplasm"/>
    <property type="evidence" value="ECO:0007669"/>
    <property type="project" value="TreeGrafter"/>
</dbReference>
<sequence length="929" mass="102625">MCQCHQIMNNDAPVVGAANPNPESPRELLPAALVPSNYNIRITPSLETFIYTGTVDITFEAVAATKQVVLNSKNVKVSRAHILYSSVPGAFRRQEATAITFDEDKETVTYDFLEEIPAGAFGTFTTDFEGSHNDQMAGFYRSSYIEEGVKRYMLATQFESTDARQCFPCFDEPALKTTFDATLIVEENLVALSNMNEIACNYFEKDGKKYKEVQFATTPLMSTYLLAFIVGDLEFIETTATPKFPVGAKPIQVRTFTTKGLVEQGRFALETAARTLEFFSEYFNVEYPLPKLDQVAVPDFSAGAMENWGLVTYRNVYLLCNESATANAKKMIGYIVGHELAHQWFGNLVTMTWWNDLWLNEGFATFVGWLAADHLFPEWNVWTGFITGELGQALNLDALRSSHPIDVDVKSAKEVSEIFDAISYSKGASVIRMLNDFLGGQVFMDGVRTYLQEFKYKNTVTADLWKHLSASSGKDIGTLMHAWTREMGYPLITVESEVYDADASTLTVTLSQSRFLSSGDLTPEEDIVNWWVPVTVVSHLTGKNDATRHVLSEKRGTITFPYDGSADAFWKLNFGASGLYRVKYTDSQVANISKILLSNPDAFSVGDKIMFLSDAYKLAQAGLGSVSSALFLIQALSNETDYNVLLEISGTLGSLKSYTYLEPESVKEGLKNLGRSVFSPKVATLGFEFSETDGYFDKLSRALVISAAAANGDVAVKAELQTRFDAFIAGDEKALHPELRGAAYRSVLADATPETAEAVFASIWAIYNNQNATSAERNTALASIGAVNSFDIVDRILNVYVLDQEVIKAQDFLSPLVSLRDANKSLSIVRPMLWEWFKANFDNMLGKFPDGRFLGNVLAVCANGSIGEPLIADVRAFATGEGLSADEADKRKKTLLPAQRAITQTLEALTTKTAFINREKDNLAEFFSA</sequence>
<keyword evidence="16" id="KW-1185">Reference proteome</keyword>
<dbReference type="InterPro" id="IPR042097">
    <property type="entry name" value="Aminopeptidase_N-like_N_sf"/>
</dbReference>
<dbReference type="Gene3D" id="2.60.40.1730">
    <property type="entry name" value="tricorn interacting facor f3 domain"/>
    <property type="match status" value="1"/>
</dbReference>
<evidence type="ECO:0000256" key="11">
    <source>
        <dbReference type="RuleBase" id="RU364040"/>
    </source>
</evidence>
<evidence type="ECO:0000256" key="1">
    <source>
        <dbReference type="ARBA" id="ARBA00010136"/>
    </source>
</evidence>
<dbReference type="GO" id="GO:0070006">
    <property type="term" value="F:metalloaminopeptidase activity"/>
    <property type="evidence" value="ECO:0007669"/>
    <property type="project" value="TreeGrafter"/>
</dbReference>
<dbReference type="STRING" id="329046.A0A1Y2CZ89"/>
<accession>A0A1Y2CZ89</accession>
<keyword evidence="7 11" id="KW-0482">Metalloprotease</keyword>
<name>A0A1Y2CZ89_9FUNG</name>
<evidence type="ECO:0000313" key="15">
    <source>
        <dbReference type="EMBL" id="ORY52348.1"/>
    </source>
</evidence>
<dbReference type="FunFam" id="2.60.40.1730:FF:000002">
    <property type="entry name" value="Aminopeptidase"/>
    <property type="match status" value="1"/>
</dbReference>
<organism evidence="15 16">
    <name type="scientific">Rhizoclosmatium globosum</name>
    <dbReference type="NCBI Taxonomy" id="329046"/>
    <lineage>
        <taxon>Eukaryota</taxon>
        <taxon>Fungi</taxon>
        <taxon>Fungi incertae sedis</taxon>
        <taxon>Chytridiomycota</taxon>
        <taxon>Chytridiomycota incertae sedis</taxon>
        <taxon>Chytridiomycetes</taxon>
        <taxon>Chytridiales</taxon>
        <taxon>Chytriomycetaceae</taxon>
        <taxon>Rhizoclosmatium</taxon>
    </lineage>
</organism>
<evidence type="ECO:0000259" key="14">
    <source>
        <dbReference type="Pfam" id="PF17900"/>
    </source>
</evidence>